<gene>
    <name evidence="2" type="ordered locus">Bphyt_6496</name>
</gene>
<dbReference type="RefSeq" id="WP_012428306.1">
    <property type="nucleotide sequence ID" value="NC_010676.1"/>
</dbReference>
<reference evidence="2 3" key="1">
    <citation type="journal article" date="2011" name="J. Bacteriol.">
        <title>Complete genome sequence of the plant growth-promoting endophyte Burkholderia phytofirmans strain PsJN.</title>
        <authorList>
            <person name="Weilharter A."/>
            <person name="Mitter B."/>
            <person name="Shin M.V."/>
            <person name="Chain P.S."/>
            <person name="Nowak J."/>
            <person name="Sessitsch A."/>
        </authorList>
    </citation>
    <scope>NUCLEOTIDE SEQUENCE [LARGE SCALE GENOMIC DNA]</scope>
    <source>
        <strain evidence="3">DSM 17436 / LMG 22146 / PsJN</strain>
    </source>
</reference>
<sequence length="134" mass="14304" precursor="true">MDTNRRSSIPSTTADPAAHHVRAALVTLAILVIVTGAVLASSWVASFFLYASLRLNPFRAGLWGWPDALLLAWHDGLMPHGGRHLAGAALLGVLVAVGCPAMGLYSLWERSGRRRLYGSARFASEAEIRAAGLL</sequence>
<evidence type="ECO:0000313" key="3">
    <source>
        <dbReference type="Proteomes" id="UP000001739"/>
    </source>
</evidence>
<protein>
    <submittedName>
        <fullName evidence="2">Uncharacterized protein</fullName>
    </submittedName>
</protein>
<dbReference type="Proteomes" id="UP000001739">
    <property type="component" value="Chromosome 2"/>
</dbReference>
<keyword evidence="1" id="KW-0812">Transmembrane</keyword>
<keyword evidence="1" id="KW-1133">Transmembrane helix</keyword>
<feature type="transmembrane region" description="Helical" evidence="1">
    <location>
        <begin position="21"/>
        <end position="50"/>
    </location>
</feature>
<name>B2T8Y9_PARPJ</name>
<keyword evidence="1" id="KW-0472">Membrane</keyword>
<dbReference type="eggNOG" id="ENOG50316H9">
    <property type="taxonomic scope" value="Bacteria"/>
</dbReference>
<dbReference type="HOGENOM" id="CLU_2116357_0_0_4"/>
<dbReference type="AlphaFoldDB" id="B2T8Y9"/>
<accession>B2T8Y9</accession>
<evidence type="ECO:0000313" key="2">
    <source>
        <dbReference type="EMBL" id="ACD20802.1"/>
    </source>
</evidence>
<organism evidence="2 3">
    <name type="scientific">Paraburkholderia phytofirmans (strain DSM 17436 / LMG 22146 / PsJN)</name>
    <name type="common">Burkholderia phytofirmans</name>
    <dbReference type="NCBI Taxonomy" id="398527"/>
    <lineage>
        <taxon>Bacteria</taxon>
        <taxon>Pseudomonadati</taxon>
        <taxon>Pseudomonadota</taxon>
        <taxon>Betaproteobacteria</taxon>
        <taxon>Burkholderiales</taxon>
        <taxon>Burkholderiaceae</taxon>
        <taxon>Paraburkholderia</taxon>
    </lineage>
</organism>
<dbReference type="STRING" id="398527.Bphyt_6496"/>
<proteinExistence type="predicted"/>
<dbReference type="OrthoDB" id="9012460at2"/>
<dbReference type="KEGG" id="bpy:Bphyt_6496"/>
<dbReference type="EMBL" id="CP001053">
    <property type="protein sequence ID" value="ACD20802.1"/>
    <property type="molecule type" value="Genomic_DNA"/>
</dbReference>
<evidence type="ECO:0000256" key="1">
    <source>
        <dbReference type="SAM" id="Phobius"/>
    </source>
</evidence>
<feature type="transmembrane region" description="Helical" evidence="1">
    <location>
        <begin position="85"/>
        <end position="108"/>
    </location>
</feature>